<evidence type="ECO:0000313" key="1">
    <source>
        <dbReference type="EMBL" id="KKT81920.1"/>
    </source>
</evidence>
<dbReference type="InterPro" id="IPR039470">
    <property type="entry name" value="Nuc_deoxyri_tr2"/>
</dbReference>
<dbReference type="Gene3D" id="3.40.50.450">
    <property type="match status" value="1"/>
</dbReference>
<accession>A0A0G1KEC9</accession>
<evidence type="ECO:0000313" key="2">
    <source>
        <dbReference type="Proteomes" id="UP000034032"/>
    </source>
</evidence>
<proteinExistence type="predicted"/>
<reference evidence="1 2" key="1">
    <citation type="journal article" date="2015" name="Nature">
        <title>rRNA introns, odd ribosomes, and small enigmatic genomes across a large radiation of phyla.</title>
        <authorList>
            <person name="Brown C.T."/>
            <person name="Hug L.A."/>
            <person name="Thomas B.C."/>
            <person name="Sharon I."/>
            <person name="Castelle C.J."/>
            <person name="Singh A."/>
            <person name="Wilkins M.J."/>
            <person name="Williams K.H."/>
            <person name="Banfield J.F."/>
        </authorList>
    </citation>
    <scope>NUCLEOTIDE SEQUENCE [LARGE SCALE GENOMIC DNA]</scope>
</reference>
<sequence>MEVVYTYEEPPLSYSKSIFLVGPTPRDGKTQSWRPEALRILDRFGYDGVVFVPENRDGSKTENFYEKRCRWEQGMLDRADVIVCWVPRELRTMPAFTTNIEFGLYAHSGRVVLGAPNLGDQSKQPPKMDYLNFVAGKLAILRANTLQKTLETALVMLGSGSERNGGECEIPLNIWRMRAFQNWYQAQKKSGNRLDGAKIEWLSTVRNKPTVIFACAIRPKIFIASENRTKLNDPIVLRLDISTVLMYYPTPNILDTKVVVTKEFRSASSTSDGFIYELPGGSSPFLTDPLEVAVEEVREEVGLDIQARDLIILGSRQLAGTLSGHKAHLFGYRLTQSQLNWLESQKGIVHGADLDNPTGERAYTEIWTVADILKNNLLDWSNVGMILSLLR</sequence>
<organism evidence="1 2">
    <name type="scientific">Candidatus Yanofskybacteria bacterium GW2011_GWA2_44_9</name>
    <dbReference type="NCBI Taxonomy" id="1619025"/>
    <lineage>
        <taxon>Bacteria</taxon>
        <taxon>Candidatus Yanofskyibacteriota</taxon>
    </lineage>
</organism>
<name>A0A0G1KEC9_9BACT</name>
<evidence type="ECO:0008006" key="3">
    <source>
        <dbReference type="Google" id="ProtNLM"/>
    </source>
</evidence>
<dbReference type="Pfam" id="PF15891">
    <property type="entry name" value="Nuc_deoxyri_tr2"/>
    <property type="match status" value="1"/>
</dbReference>
<comment type="caution">
    <text evidence="1">The sequence shown here is derived from an EMBL/GenBank/DDBJ whole genome shotgun (WGS) entry which is preliminary data.</text>
</comment>
<protein>
    <recommendedName>
        <fullName evidence="3">Nudix hydrolase domain-containing protein</fullName>
    </recommendedName>
</protein>
<dbReference type="SUPFAM" id="SSF55811">
    <property type="entry name" value="Nudix"/>
    <property type="match status" value="1"/>
</dbReference>
<gene>
    <name evidence="1" type="ORF">UW79_C0013G0047</name>
</gene>
<dbReference type="InterPro" id="IPR015797">
    <property type="entry name" value="NUDIX_hydrolase-like_dom_sf"/>
</dbReference>
<dbReference type="Gene3D" id="3.90.79.10">
    <property type="entry name" value="Nucleoside Triphosphate Pyrophosphohydrolase"/>
    <property type="match status" value="1"/>
</dbReference>
<dbReference type="Proteomes" id="UP000034032">
    <property type="component" value="Unassembled WGS sequence"/>
</dbReference>
<dbReference type="AlphaFoldDB" id="A0A0G1KEC9"/>
<dbReference type="EMBL" id="LCJR01000013">
    <property type="protein sequence ID" value="KKT81920.1"/>
    <property type="molecule type" value="Genomic_DNA"/>
</dbReference>